<keyword evidence="11" id="KW-0961">Cell wall biogenesis/degradation</keyword>
<dbReference type="InterPro" id="IPR015956">
    <property type="entry name" value="Peniciliin-bd_prot_C_sf"/>
</dbReference>
<evidence type="ECO:0000256" key="6">
    <source>
        <dbReference type="ARBA" id="ARBA00022670"/>
    </source>
</evidence>
<evidence type="ECO:0000256" key="15">
    <source>
        <dbReference type="RuleBase" id="RU004016"/>
    </source>
</evidence>
<dbReference type="PRINTS" id="PR00725">
    <property type="entry name" value="DADACBPTASE1"/>
</dbReference>
<feature type="transmembrane region" description="Helical" evidence="16">
    <location>
        <begin position="379"/>
        <end position="397"/>
    </location>
</feature>
<accession>A0A1H5WME9</accession>
<proteinExistence type="inferred from homology"/>
<dbReference type="InterPro" id="IPR012907">
    <property type="entry name" value="Peptidase_S11_C"/>
</dbReference>
<comment type="function">
    <text evidence="1">Removes C-terminal D-alanyl residues from sugar-peptide cell wall precursors.</text>
</comment>
<feature type="signal peptide" evidence="17">
    <location>
        <begin position="1"/>
        <end position="21"/>
    </location>
</feature>
<comment type="similarity">
    <text evidence="3 15">Belongs to the peptidase S11 family.</text>
</comment>
<dbReference type="RefSeq" id="WP_159945857.1">
    <property type="nucleotide sequence ID" value="NZ_FNUK01000020.1"/>
</dbReference>
<evidence type="ECO:0000256" key="17">
    <source>
        <dbReference type="SAM" id="SignalP"/>
    </source>
</evidence>
<evidence type="ECO:0000256" key="7">
    <source>
        <dbReference type="ARBA" id="ARBA00022729"/>
    </source>
</evidence>
<evidence type="ECO:0000313" key="20">
    <source>
        <dbReference type="Proteomes" id="UP000242850"/>
    </source>
</evidence>
<evidence type="ECO:0000256" key="14">
    <source>
        <dbReference type="PIRSR" id="PIRSR618044-2"/>
    </source>
</evidence>
<comment type="pathway">
    <text evidence="2">Cell wall biogenesis; peptidoglycan biosynthesis.</text>
</comment>
<dbReference type="GO" id="GO:0009252">
    <property type="term" value="P:peptidoglycan biosynthetic process"/>
    <property type="evidence" value="ECO:0007669"/>
    <property type="project" value="UniProtKB-UniPathway"/>
</dbReference>
<dbReference type="SUPFAM" id="SSF56601">
    <property type="entry name" value="beta-lactamase/transpeptidase-like"/>
    <property type="match status" value="1"/>
</dbReference>
<keyword evidence="9" id="KW-0133">Cell shape</keyword>
<evidence type="ECO:0000256" key="10">
    <source>
        <dbReference type="ARBA" id="ARBA00022984"/>
    </source>
</evidence>
<dbReference type="EMBL" id="FNUK01000020">
    <property type="protein sequence ID" value="SEG00511.1"/>
    <property type="molecule type" value="Genomic_DNA"/>
</dbReference>
<dbReference type="AlphaFoldDB" id="A0A1H5WME9"/>
<dbReference type="SUPFAM" id="SSF69189">
    <property type="entry name" value="Penicillin-binding protein associated domain"/>
    <property type="match status" value="1"/>
</dbReference>
<evidence type="ECO:0000256" key="8">
    <source>
        <dbReference type="ARBA" id="ARBA00022801"/>
    </source>
</evidence>
<sequence length="399" mass="45648">MKKILSFIICIFLFFNPIIHAASNINVNAEGAILVDLNSGEILYEKNKDLKLAPASTTKIMTALLTIENTNLNDKVIIGKKPPFADGSKIYLLEGEELTVEQLLNALLLESANDAAQALAEYISGSEEQFSKLMNKRAQELGCKNTNFLNASGLYDDNHYTSAYDLYLITKKAFEYPIFREIISKKNYIIPPTNKQPQKRYLYNHNKLLNGNKKYNYKWANGVKTGYTIKAKHTFVGSATKDDRTLIVVILKSDSNYYNDVIKLFEYGFNEFETKLILDKNTAVYNITFGNTSIPLYPKEDVYVTLKKNESFNELEKRINLIPQIKSIKKGDILGSIDIYKNNILLKSVPLISNVNYNNHLYDLKYQEGKYKREISKKWLLLGFIFILGLLGYKKIVKK</sequence>
<keyword evidence="6" id="KW-0645">Protease</keyword>
<dbReference type="OrthoDB" id="9791132at2"/>
<dbReference type="GO" id="GO:0009002">
    <property type="term" value="F:serine-type D-Ala-D-Ala carboxypeptidase activity"/>
    <property type="evidence" value="ECO:0007669"/>
    <property type="project" value="UniProtKB-EC"/>
</dbReference>
<keyword evidence="16" id="KW-0472">Membrane</keyword>
<evidence type="ECO:0000256" key="3">
    <source>
        <dbReference type="ARBA" id="ARBA00007164"/>
    </source>
</evidence>
<evidence type="ECO:0000256" key="16">
    <source>
        <dbReference type="SAM" id="Phobius"/>
    </source>
</evidence>
<dbReference type="UniPathway" id="UPA00219"/>
<comment type="catalytic activity">
    <reaction evidence="12">
        <text>Preferential cleavage: (Ac)2-L-Lys-D-Ala-|-D-Ala. Also transpeptidation of peptidyl-alanyl moieties that are N-acyl substituents of D-alanine.</text>
        <dbReference type="EC" id="3.4.16.4"/>
    </reaction>
</comment>
<feature type="active site" description="Acyl-ester intermediate" evidence="13">
    <location>
        <position position="56"/>
    </location>
</feature>
<dbReference type="Pfam" id="PF00768">
    <property type="entry name" value="Peptidase_S11"/>
    <property type="match status" value="1"/>
</dbReference>
<evidence type="ECO:0000256" key="13">
    <source>
        <dbReference type="PIRSR" id="PIRSR618044-1"/>
    </source>
</evidence>
<reference evidence="20" key="1">
    <citation type="submission" date="2016-10" db="EMBL/GenBank/DDBJ databases">
        <authorList>
            <person name="Varghese N."/>
            <person name="Submissions S."/>
        </authorList>
    </citation>
    <scope>NUCLEOTIDE SEQUENCE [LARGE SCALE GENOMIC DNA]</scope>
    <source>
        <strain evidence="20">DSM 5463</strain>
    </source>
</reference>
<dbReference type="Gene3D" id="2.60.410.10">
    <property type="entry name" value="D-Ala-D-Ala carboxypeptidase, C-terminal domain"/>
    <property type="match status" value="1"/>
</dbReference>
<evidence type="ECO:0000259" key="18">
    <source>
        <dbReference type="SMART" id="SM00936"/>
    </source>
</evidence>
<evidence type="ECO:0000256" key="9">
    <source>
        <dbReference type="ARBA" id="ARBA00022960"/>
    </source>
</evidence>
<keyword evidence="16" id="KW-1133">Transmembrane helix</keyword>
<evidence type="ECO:0000256" key="4">
    <source>
        <dbReference type="ARBA" id="ARBA00012448"/>
    </source>
</evidence>
<feature type="domain" description="Peptidase S11 D-Ala-D-Ala carboxypeptidase A C-terminal" evidence="18">
    <location>
        <begin position="272"/>
        <end position="359"/>
    </location>
</feature>
<dbReference type="Gene3D" id="3.40.710.10">
    <property type="entry name" value="DD-peptidase/beta-lactamase superfamily"/>
    <property type="match status" value="1"/>
</dbReference>
<evidence type="ECO:0000313" key="19">
    <source>
        <dbReference type="EMBL" id="SEG00511.1"/>
    </source>
</evidence>
<keyword evidence="20" id="KW-1185">Reference proteome</keyword>
<evidence type="ECO:0000256" key="1">
    <source>
        <dbReference type="ARBA" id="ARBA00003217"/>
    </source>
</evidence>
<keyword evidence="7 17" id="KW-0732">Signal</keyword>
<dbReference type="PANTHER" id="PTHR21581:SF33">
    <property type="entry name" value="D-ALANYL-D-ALANINE CARBOXYPEPTIDASE DACB"/>
    <property type="match status" value="1"/>
</dbReference>
<feature type="binding site" evidence="14">
    <location>
        <position position="224"/>
    </location>
    <ligand>
        <name>substrate</name>
    </ligand>
</feature>
<dbReference type="GO" id="GO:0008360">
    <property type="term" value="P:regulation of cell shape"/>
    <property type="evidence" value="ECO:0007669"/>
    <property type="project" value="UniProtKB-KW"/>
</dbReference>
<feature type="active site" evidence="13">
    <location>
        <position position="111"/>
    </location>
</feature>
<organism evidence="19 20">
    <name type="scientific">Caloramator fervidus</name>
    <dbReference type="NCBI Taxonomy" id="29344"/>
    <lineage>
        <taxon>Bacteria</taxon>
        <taxon>Bacillati</taxon>
        <taxon>Bacillota</taxon>
        <taxon>Clostridia</taxon>
        <taxon>Eubacteriales</taxon>
        <taxon>Clostridiaceae</taxon>
        <taxon>Caloramator</taxon>
    </lineage>
</organism>
<keyword evidence="8" id="KW-0378">Hydrolase</keyword>
<evidence type="ECO:0000256" key="5">
    <source>
        <dbReference type="ARBA" id="ARBA00022645"/>
    </source>
</evidence>
<dbReference type="InterPro" id="IPR012338">
    <property type="entry name" value="Beta-lactam/transpept-like"/>
</dbReference>
<dbReference type="Proteomes" id="UP000242850">
    <property type="component" value="Unassembled WGS sequence"/>
</dbReference>
<dbReference type="InterPro" id="IPR037167">
    <property type="entry name" value="Peptidase_S11_C_sf"/>
</dbReference>
<feature type="active site" description="Proton acceptor" evidence="13">
    <location>
        <position position="59"/>
    </location>
</feature>
<dbReference type="PANTHER" id="PTHR21581">
    <property type="entry name" value="D-ALANYL-D-ALANINE CARBOXYPEPTIDASE"/>
    <property type="match status" value="1"/>
</dbReference>
<evidence type="ECO:0000256" key="11">
    <source>
        <dbReference type="ARBA" id="ARBA00023316"/>
    </source>
</evidence>
<dbReference type="SMART" id="SM00936">
    <property type="entry name" value="PBP5_C"/>
    <property type="match status" value="1"/>
</dbReference>
<evidence type="ECO:0000256" key="12">
    <source>
        <dbReference type="ARBA" id="ARBA00034000"/>
    </source>
</evidence>
<dbReference type="GO" id="GO:0071555">
    <property type="term" value="P:cell wall organization"/>
    <property type="evidence" value="ECO:0007669"/>
    <property type="project" value="UniProtKB-KW"/>
</dbReference>
<dbReference type="GO" id="GO:0006508">
    <property type="term" value="P:proteolysis"/>
    <property type="evidence" value="ECO:0007669"/>
    <property type="project" value="UniProtKB-KW"/>
</dbReference>
<name>A0A1H5WME9_9CLOT</name>
<keyword evidence="16" id="KW-0812">Transmembrane</keyword>
<gene>
    <name evidence="19" type="ORF">SAMN05660865_01521</name>
</gene>
<evidence type="ECO:0000256" key="2">
    <source>
        <dbReference type="ARBA" id="ARBA00004752"/>
    </source>
</evidence>
<feature type="chain" id="PRO_5009288457" description="serine-type D-Ala-D-Ala carboxypeptidase" evidence="17">
    <location>
        <begin position="22"/>
        <end position="399"/>
    </location>
</feature>
<dbReference type="Pfam" id="PF07943">
    <property type="entry name" value="PBP5_C"/>
    <property type="match status" value="1"/>
</dbReference>
<dbReference type="InterPro" id="IPR001967">
    <property type="entry name" value="Peptidase_S11_N"/>
</dbReference>
<protein>
    <recommendedName>
        <fullName evidence="4">serine-type D-Ala-D-Ala carboxypeptidase</fullName>
        <ecNumber evidence="4">3.4.16.4</ecNumber>
    </recommendedName>
</protein>
<keyword evidence="5 19" id="KW-0121">Carboxypeptidase</keyword>
<keyword evidence="10" id="KW-0573">Peptidoglycan synthesis</keyword>
<dbReference type="EC" id="3.4.16.4" evidence="4"/>
<dbReference type="InterPro" id="IPR018044">
    <property type="entry name" value="Peptidase_S11"/>
</dbReference>